<gene>
    <name evidence="2" type="ORF">EPA93_47685</name>
</gene>
<organism evidence="2 3">
    <name type="scientific">Ktedonosporobacter rubrisoli</name>
    <dbReference type="NCBI Taxonomy" id="2509675"/>
    <lineage>
        <taxon>Bacteria</taxon>
        <taxon>Bacillati</taxon>
        <taxon>Chloroflexota</taxon>
        <taxon>Ktedonobacteria</taxon>
        <taxon>Ktedonobacterales</taxon>
        <taxon>Ktedonosporobacteraceae</taxon>
        <taxon>Ktedonosporobacter</taxon>
    </lineage>
</organism>
<proteinExistence type="predicted"/>
<dbReference type="InterPro" id="IPR027843">
    <property type="entry name" value="DUF4440"/>
</dbReference>
<accession>A0A4P6K5H3</accession>
<evidence type="ECO:0000313" key="3">
    <source>
        <dbReference type="Proteomes" id="UP000290365"/>
    </source>
</evidence>
<dbReference type="OrthoDB" id="123109at2"/>
<dbReference type="Proteomes" id="UP000290365">
    <property type="component" value="Chromosome"/>
</dbReference>
<dbReference type="EMBL" id="CP035758">
    <property type="protein sequence ID" value="QBD83242.1"/>
    <property type="molecule type" value="Genomic_DNA"/>
</dbReference>
<name>A0A4P6K5H3_KTERU</name>
<evidence type="ECO:0000313" key="2">
    <source>
        <dbReference type="EMBL" id="QBD83242.1"/>
    </source>
</evidence>
<dbReference type="AlphaFoldDB" id="A0A4P6K5H3"/>
<reference evidence="2 3" key="1">
    <citation type="submission" date="2019-01" db="EMBL/GenBank/DDBJ databases">
        <title>Ktedonosporobacter rubrisoli SCAWS-G2.</title>
        <authorList>
            <person name="Huang Y."/>
            <person name="Yan B."/>
        </authorList>
    </citation>
    <scope>NUCLEOTIDE SEQUENCE [LARGE SCALE GENOMIC DNA]</scope>
    <source>
        <strain evidence="2 3">SCAWS-G2</strain>
    </source>
</reference>
<feature type="domain" description="DUF4440" evidence="1">
    <location>
        <begin position="22"/>
        <end position="127"/>
    </location>
</feature>
<dbReference type="KEGG" id="kbs:EPA93_47685"/>
<sequence length="145" mass="16581">MWRYSLHQKEINMNREQTGQEIAQLALTWATAELQQDIALLEKLLANDFVGVGTLGFLLSKQEWLARHRSGEMKYSVHALDEVKVRGYDETAILIGRLTQEATYRDNPINTQLRTTLVFIRQDGQWHLASLHLCTIGSPPSFARS</sequence>
<dbReference type="InterPro" id="IPR032710">
    <property type="entry name" value="NTF2-like_dom_sf"/>
</dbReference>
<protein>
    <submittedName>
        <fullName evidence="2">Nuclear transport factor 2 family protein</fullName>
    </submittedName>
</protein>
<dbReference type="SUPFAM" id="SSF54427">
    <property type="entry name" value="NTF2-like"/>
    <property type="match status" value="1"/>
</dbReference>
<evidence type="ECO:0000259" key="1">
    <source>
        <dbReference type="Pfam" id="PF14534"/>
    </source>
</evidence>
<dbReference type="Gene3D" id="3.10.450.50">
    <property type="match status" value="1"/>
</dbReference>
<dbReference type="Pfam" id="PF14534">
    <property type="entry name" value="DUF4440"/>
    <property type="match status" value="1"/>
</dbReference>
<keyword evidence="3" id="KW-1185">Reference proteome</keyword>